<keyword evidence="2 3" id="KW-0040">ANK repeat</keyword>
<dbReference type="PANTHER" id="PTHR24171:SF8">
    <property type="entry name" value="BRCA1-ASSOCIATED RING DOMAIN PROTEIN 1"/>
    <property type="match status" value="1"/>
</dbReference>
<feature type="repeat" description="ANK" evidence="3">
    <location>
        <begin position="63"/>
        <end position="95"/>
    </location>
</feature>
<dbReference type="PANTHER" id="PTHR24171">
    <property type="entry name" value="ANKYRIN REPEAT DOMAIN-CONTAINING PROTEIN 39-RELATED"/>
    <property type="match status" value="1"/>
</dbReference>
<dbReference type="PROSITE" id="PS50297">
    <property type="entry name" value="ANK_REP_REGION"/>
    <property type="match status" value="3"/>
</dbReference>
<evidence type="ECO:0000256" key="3">
    <source>
        <dbReference type="PROSITE-ProRule" id="PRU00023"/>
    </source>
</evidence>
<gene>
    <name evidence="4" type="ORF">PCAR00345_LOCUS19961</name>
</gene>
<reference evidence="4" key="1">
    <citation type="submission" date="2021-01" db="EMBL/GenBank/DDBJ databases">
        <authorList>
            <person name="Corre E."/>
            <person name="Pelletier E."/>
            <person name="Niang G."/>
            <person name="Scheremetjew M."/>
            <person name="Finn R."/>
            <person name="Kale V."/>
            <person name="Holt S."/>
            <person name="Cochrane G."/>
            <person name="Meng A."/>
            <person name="Brown T."/>
            <person name="Cohen L."/>
        </authorList>
    </citation>
    <scope>NUCLEOTIDE SEQUENCE</scope>
    <source>
        <strain evidence="4">CCMP645</strain>
    </source>
</reference>
<keyword evidence="1" id="KW-0677">Repeat</keyword>
<dbReference type="GO" id="GO:0085020">
    <property type="term" value="P:protein K6-linked ubiquitination"/>
    <property type="evidence" value="ECO:0007669"/>
    <property type="project" value="TreeGrafter"/>
</dbReference>
<accession>A0A7S4F1E9</accession>
<evidence type="ECO:0000256" key="1">
    <source>
        <dbReference type="ARBA" id="ARBA00022737"/>
    </source>
</evidence>
<dbReference type="InterPro" id="IPR002110">
    <property type="entry name" value="Ankyrin_rpt"/>
</dbReference>
<dbReference type="AlphaFoldDB" id="A0A7S4F1E9"/>
<dbReference type="Gene3D" id="1.25.40.20">
    <property type="entry name" value="Ankyrin repeat-containing domain"/>
    <property type="match status" value="2"/>
</dbReference>
<proteinExistence type="predicted"/>
<dbReference type="SMART" id="SM00248">
    <property type="entry name" value="ANK"/>
    <property type="match status" value="3"/>
</dbReference>
<dbReference type="EMBL" id="HBIZ01031327">
    <property type="protein sequence ID" value="CAE0767349.1"/>
    <property type="molecule type" value="Transcribed_RNA"/>
</dbReference>
<dbReference type="InterPro" id="IPR036770">
    <property type="entry name" value="Ankyrin_rpt-contain_sf"/>
</dbReference>
<dbReference type="GO" id="GO:0004842">
    <property type="term" value="F:ubiquitin-protein transferase activity"/>
    <property type="evidence" value="ECO:0007669"/>
    <property type="project" value="TreeGrafter"/>
</dbReference>
<evidence type="ECO:0000313" key="4">
    <source>
        <dbReference type="EMBL" id="CAE0767349.1"/>
    </source>
</evidence>
<protein>
    <submittedName>
        <fullName evidence="4">Uncharacterized protein</fullName>
    </submittedName>
</protein>
<feature type="repeat" description="ANK" evidence="3">
    <location>
        <begin position="129"/>
        <end position="156"/>
    </location>
</feature>
<feature type="repeat" description="ANK" evidence="3">
    <location>
        <begin position="96"/>
        <end position="128"/>
    </location>
</feature>
<dbReference type="PRINTS" id="PR01415">
    <property type="entry name" value="ANKYRIN"/>
</dbReference>
<sequence>MADAGGGEDAIEDMDGVMAEGMETTEEEDKMAEVLAAAEQGDLERLRALCAENPARATAAGEDGDTALHMGALYGKQAIVEECLRLGADVNARDEDDSTALHDACAGGFTSIAQILIKAGADVAAVDSDGETPLHTASNGGHAATVAALLEAAGADRGKLLEMRNAADARAVDLAETEELKGLLQ</sequence>
<evidence type="ECO:0000256" key="2">
    <source>
        <dbReference type="ARBA" id="ARBA00023043"/>
    </source>
</evidence>
<dbReference type="Pfam" id="PF12796">
    <property type="entry name" value="Ank_2"/>
    <property type="match status" value="1"/>
</dbReference>
<name>A0A7S4F1E9_CHRCT</name>
<dbReference type="SUPFAM" id="SSF48403">
    <property type="entry name" value="Ankyrin repeat"/>
    <property type="match status" value="1"/>
</dbReference>
<organism evidence="4">
    <name type="scientific">Chrysotila carterae</name>
    <name type="common">Marine alga</name>
    <name type="synonym">Syracosphaera carterae</name>
    <dbReference type="NCBI Taxonomy" id="13221"/>
    <lineage>
        <taxon>Eukaryota</taxon>
        <taxon>Haptista</taxon>
        <taxon>Haptophyta</taxon>
        <taxon>Prymnesiophyceae</taxon>
        <taxon>Isochrysidales</taxon>
        <taxon>Isochrysidaceae</taxon>
        <taxon>Chrysotila</taxon>
    </lineage>
</organism>
<dbReference type="PROSITE" id="PS50088">
    <property type="entry name" value="ANK_REPEAT"/>
    <property type="match status" value="3"/>
</dbReference>